<sequence length="49" mass="5544">MRRVPRRESPWQMLEEDHGQPKAYRYNNEAKGVIIDGGKAGSSGSMCLH</sequence>
<accession>A0AA87ZTH7</accession>
<dbReference type="EMBL" id="BTGU01000008">
    <property type="protein sequence ID" value="GMN38310.1"/>
    <property type="molecule type" value="Genomic_DNA"/>
</dbReference>
<name>A0AA87ZTH7_FICCA</name>
<proteinExistence type="predicted"/>
<protein>
    <submittedName>
        <fullName evidence="1">Uncharacterized protein</fullName>
    </submittedName>
</protein>
<organism evidence="1 2">
    <name type="scientific">Ficus carica</name>
    <name type="common">Common fig</name>
    <dbReference type="NCBI Taxonomy" id="3494"/>
    <lineage>
        <taxon>Eukaryota</taxon>
        <taxon>Viridiplantae</taxon>
        <taxon>Streptophyta</taxon>
        <taxon>Embryophyta</taxon>
        <taxon>Tracheophyta</taxon>
        <taxon>Spermatophyta</taxon>
        <taxon>Magnoliopsida</taxon>
        <taxon>eudicotyledons</taxon>
        <taxon>Gunneridae</taxon>
        <taxon>Pentapetalae</taxon>
        <taxon>rosids</taxon>
        <taxon>fabids</taxon>
        <taxon>Rosales</taxon>
        <taxon>Moraceae</taxon>
        <taxon>Ficeae</taxon>
        <taxon>Ficus</taxon>
    </lineage>
</organism>
<evidence type="ECO:0000313" key="1">
    <source>
        <dbReference type="EMBL" id="GMN38310.1"/>
    </source>
</evidence>
<dbReference type="AlphaFoldDB" id="A0AA87ZTH7"/>
<gene>
    <name evidence="1" type="ORF">TIFTF001_007551</name>
</gene>
<evidence type="ECO:0000313" key="2">
    <source>
        <dbReference type="Proteomes" id="UP001187192"/>
    </source>
</evidence>
<dbReference type="Proteomes" id="UP001187192">
    <property type="component" value="Unassembled WGS sequence"/>
</dbReference>
<comment type="caution">
    <text evidence="1">The sequence shown here is derived from an EMBL/GenBank/DDBJ whole genome shotgun (WGS) entry which is preliminary data.</text>
</comment>
<keyword evidence="2" id="KW-1185">Reference proteome</keyword>
<reference evidence="1" key="1">
    <citation type="submission" date="2023-07" db="EMBL/GenBank/DDBJ databases">
        <title>draft genome sequence of fig (Ficus carica).</title>
        <authorList>
            <person name="Takahashi T."/>
            <person name="Nishimura K."/>
        </authorList>
    </citation>
    <scope>NUCLEOTIDE SEQUENCE</scope>
</reference>